<gene>
    <name evidence="1" type="ORF">A6R68_20703</name>
</gene>
<accession>A0A1A6HRH6</accession>
<dbReference type="AlphaFoldDB" id="A0A1A6HRH6"/>
<proteinExistence type="predicted"/>
<reference evidence="1 2" key="1">
    <citation type="submission" date="2016-06" db="EMBL/GenBank/DDBJ databases">
        <title>The Draft Genome Sequence and Annotation of the Desert Woodrat Neotoma lepida.</title>
        <authorList>
            <person name="Campbell M."/>
            <person name="Oakeson K.F."/>
            <person name="Yandell M."/>
            <person name="Halpert J.R."/>
            <person name="Dearing D."/>
        </authorList>
    </citation>
    <scope>NUCLEOTIDE SEQUENCE [LARGE SCALE GENOMIC DNA]</scope>
    <source>
        <strain evidence="1">417</strain>
        <tissue evidence="1">Liver</tissue>
    </source>
</reference>
<evidence type="ECO:0000313" key="2">
    <source>
        <dbReference type="Proteomes" id="UP000092124"/>
    </source>
</evidence>
<protein>
    <submittedName>
        <fullName evidence="1">Uncharacterized protein</fullName>
    </submittedName>
</protein>
<organism evidence="1 2">
    <name type="scientific">Neotoma lepida</name>
    <name type="common">Desert woodrat</name>
    <dbReference type="NCBI Taxonomy" id="56216"/>
    <lineage>
        <taxon>Eukaryota</taxon>
        <taxon>Metazoa</taxon>
        <taxon>Chordata</taxon>
        <taxon>Craniata</taxon>
        <taxon>Vertebrata</taxon>
        <taxon>Euteleostomi</taxon>
        <taxon>Mammalia</taxon>
        <taxon>Eutheria</taxon>
        <taxon>Euarchontoglires</taxon>
        <taxon>Glires</taxon>
        <taxon>Rodentia</taxon>
        <taxon>Myomorpha</taxon>
        <taxon>Muroidea</taxon>
        <taxon>Cricetidae</taxon>
        <taxon>Neotominae</taxon>
        <taxon>Neotoma</taxon>
    </lineage>
</organism>
<keyword evidence="2" id="KW-1185">Reference proteome</keyword>
<name>A0A1A6HRH6_NEOLE</name>
<dbReference type="Proteomes" id="UP000092124">
    <property type="component" value="Unassembled WGS sequence"/>
</dbReference>
<dbReference type="EMBL" id="LZPO01017293">
    <property type="protein sequence ID" value="OBS81068.1"/>
    <property type="molecule type" value="Genomic_DNA"/>
</dbReference>
<sequence length="129" mass="14228">MKVIFGSYSEAIIDPQMDMVRQLGLDSLLPLYKACCFGFSSGPQPSSNGRSMVELVQRGLCSLANASVRHYAVFSVLLLRHSVPTPRMAYPEPGPQRPISTLAYWVPAGFRPGSRTEKLGMARPTELRL</sequence>
<evidence type="ECO:0000313" key="1">
    <source>
        <dbReference type="EMBL" id="OBS81068.1"/>
    </source>
</evidence>
<comment type="caution">
    <text evidence="1">The sequence shown here is derived from an EMBL/GenBank/DDBJ whole genome shotgun (WGS) entry which is preliminary data.</text>
</comment>